<dbReference type="Proteomes" id="UP000307720">
    <property type="component" value="Unassembled WGS sequence"/>
</dbReference>
<organism evidence="1 2">
    <name type="scientific">Hominisplanchenecus murintestinalis</name>
    <dbReference type="NCBI Taxonomy" id="2941517"/>
    <lineage>
        <taxon>Bacteria</taxon>
        <taxon>Bacillati</taxon>
        <taxon>Bacillota</taxon>
        <taxon>Clostridia</taxon>
        <taxon>Lachnospirales</taxon>
        <taxon>Lachnospiraceae</taxon>
        <taxon>Hominisplanchenecus</taxon>
    </lineage>
</organism>
<keyword evidence="2" id="KW-1185">Reference proteome</keyword>
<dbReference type="EMBL" id="SRZB01000051">
    <property type="protein sequence ID" value="TGX96689.1"/>
    <property type="molecule type" value="Genomic_DNA"/>
</dbReference>
<gene>
    <name evidence="1" type="ORF">E5357_15325</name>
</gene>
<accession>A0AC61QWX9</accession>
<proteinExistence type="predicted"/>
<sequence>MFNIRRKLLPGAVCLCMAVMVCSCQNLPHGERPYDYPPAKWVSESGDLWFEVTEDTMAREGNWYPILDGGAVIDGKTYECKVEFDSYVSVIFWDKNVWVQYMRDLEWENEWHPIPHPPMLVAGTCRFSPNKVKVSVNEVGEYFQHEKIIFIRQPSDKEEMTEKNGGKGWWWIIGANDLQ</sequence>
<protein>
    <submittedName>
        <fullName evidence="1">Uncharacterized protein</fullName>
    </submittedName>
</protein>
<reference evidence="1" key="1">
    <citation type="submission" date="2019-04" db="EMBL/GenBank/DDBJ databases">
        <title>Microbes associate with the intestines of laboratory mice.</title>
        <authorList>
            <person name="Navarre W."/>
            <person name="Wong E."/>
            <person name="Huang K."/>
            <person name="Tropini C."/>
            <person name="Ng K."/>
            <person name="Yu B."/>
        </authorList>
    </citation>
    <scope>NUCLEOTIDE SEQUENCE</scope>
    <source>
        <strain evidence="1">NM72_1-8</strain>
    </source>
</reference>
<name>A0AC61QWX9_9FIRM</name>
<comment type="caution">
    <text evidence="1">The sequence shown here is derived from an EMBL/GenBank/DDBJ whole genome shotgun (WGS) entry which is preliminary data.</text>
</comment>
<evidence type="ECO:0000313" key="1">
    <source>
        <dbReference type="EMBL" id="TGX96689.1"/>
    </source>
</evidence>
<evidence type="ECO:0000313" key="2">
    <source>
        <dbReference type="Proteomes" id="UP000307720"/>
    </source>
</evidence>